<dbReference type="PANTHER" id="PTHR44591:SF25">
    <property type="entry name" value="CHEMOTAXIS TWO-COMPONENT RESPONSE REGULATOR"/>
    <property type="match status" value="1"/>
</dbReference>
<accession>X0TR37</accession>
<feature type="domain" description="Response regulatory" evidence="3">
    <location>
        <begin position="173"/>
        <end position="241"/>
    </location>
</feature>
<dbReference type="InterPro" id="IPR011006">
    <property type="entry name" value="CheY-like_superfamily"/>
</dbReference>
<reference evidence="4" key="1">
    <citation type="journal article" date="2014" name="Front. Microbiol.">
        <title>High frequency of phylogenetically diverse reductive dehalogenase-homologous genes in deep subseafloor sedimentary metagenomes.</title>
        <authorList>
            <person name="Kawai M."/>
            <person name="Futagami T."/>
            <person name="Toyoda A."/>
            <person name="Takaki Y."/>
            <person name="Nishi S."/>
            <person name="Hori S."/>
            <person name="Arai W."/>
            <person name="Tsubouchi T."/>
            <person name="Morono Y."/>
            <person name="Uchiyama I."/>
            <person name="Ito T."/>
            <person name="Fujiyama A."/>
            <person name="Inagaki F."/>
            <person name="Takami H."/>
        </authorList>
    </citation>
    <scope>NUCLEOTIDE SEQUENCE</scope>
    <source>
        <strain evidence="4">Expedition CK06-06</strain>
    </source>
</reference>
<evidence type="ECO:0000313" key="4">
    <source>
        <dbReference type="EMBL" id="GAF96003.1"/>
    </source>
</evidence>
<dbReference type="PANTHER" id="PTHR44591">
    <property type="entry name" value="STRESS RESPONSE REGULATOR PROTEIN 1"/>
    <property type="match status" value="1"/>
</dbReference>
<gene>
    <name evidence="4" type="ORF">S01H1_21587</name>
</gene>
<dbReference type="InterPro" id="IPR001789">
    <property type="entry name" value="Sig_transdc_resp-reg_receiver"/>
</dbReference>
<dbReference type="PROSITE" id="PS50110">
    <property type="entry name" value="RESPONSE_REGULATORY"/>
    <property type="match status" value="1"/>
</dbReference>
<dbReference type="SUPFAM" id="SSF52172">
    <property type="entry name" value="CheY-like"/>
    <property type="match status" value="1"/>
</dbReference>
<evidence type="ECO:0000256" key="1">
    <source>
        <dbReference type="ARBA" id="ARBA00022553"/>
    </source>
</evidence>
<proteinExistence type="predicted"/>
<dbReference type="GO" id="GO:0000160">
    <property type="term" value="P:phosphorelay signal transduction system"/>
    <property type="evidence" value="ECO:0007669"/>
    <property type="project" value="InterPro"/>
</dbReference>
<comment type="caution">
    <text evidence="4">The sequence shown here is derived from an EMBL/GenBank/DDBJ whole genome shotgun (WGS) entry which is preliminary data.</text>
</comment>
<dbReference type="Gene3D" id="3.40.50.2300">
    <property type="match status" value="1"/>
</dbReference>
<organism evidence="4">
    <name type="scientific">marine sediment metagenome</name>
    <dbReference type="NCBI Taxonomy" id="412755"/>
    <lineage>
        <taxon>unclassified sequences</taxon>
        <taxon>metagenomes</taxon>
        <taxon>ecological metagenomes</taxon>
    </lineage>
</organism>
<sequence length="241" mass="27515">RNYSGAVEAFEQVREALIEEAIKIERELEELEESGMASDNPEQYEAYKEKLAKRSKEVSKKLSRVEAYIKFSKTNSCKSESTPASSAIMEEVELLEAVIRSMAEGQAQLYEEFLRLQEDHKETLRKYRDRRPKEVIDLTNMDLQVLTGYKEELEEMAKSIPALRIRSEEGKIRILFVDDDKAIRLSLVGWLTDEGYSVVTAPNGVVGLWLVREKAKANQAQFDLVITDQNMPEMEGSTLAV</sequence>
<evidence type="ECO:0000256" key="2">
    <source>
        <dbReference type="SAM" id="Coils"/>
    </source>
</evidence>
<keyword evidence="1" id="KW-0597">Phosphoprotein</keyword>
<feature type="non-terminal residue" evidence="4">
    <location>
        <position position="241"/>
    </location>
</feature>
<dbReference type="AlphaFoldDB" id="X0TR37"/>
<dbReference type="InterPro" id="IPR050595">
    <property type="entry name" value="Bact_response_regulator"/>
</dbReference>
<evidence type="ECO:0000259" key="3">
    <source>
        <dbReference type="PROSITE" id="PS50110"/>
    </source>
</evidence>
<feature type="non-terminal residue" evidence="4">
    <location>
        <position position="1"/>
    </location>
</feature>
<dbReference type="EMBL" id="BARS01011998">
    <property type="protein sequence ID" value="GAF96003.1"/>
    <property type="molecule type" value="Genomic_DNA"/>
</dbReference>
<feature type="coiled-coil region" evidence="2">
    <location>
        <begin position="7"/>
        <end position="34"/>
    </location>
</feature>
<name>X0TR37_9ZZZZ</name>
<keyword evidence="2" id="KW-0175">Coiled coil</keyword>
<dbReference type="Pfam" id="PF00072">
    <property type="entry name" value="Response_reg"/>
    <property type="match status" value="1"/>
</dbReference>
<protein>
    <recommendedName>
        <fullName evidence="3">Response regulatory domain-containing protein</fullName>
    </recommendedName>
</protein>